<comment type="caution">
    <text evidence="2">The sequence shown here is derived from an EMBL/GenBank/DDBJ whole genome shotgun (WGS) entry which is preliminary data.</text>
</comment>
<name>A0A256FL93_9HYPH</name>
<dbReference type="Proteomes" id="UP000216345">
    <property type="component" value="Unassembled WGS sequence"/>
</dbReference>
<keyword evidence="1" id="KW-0472">Membrane</keyword>
<gene>
    <name evidence="2" type="ORF">CEV32_4902</name>
</gene>
<sequence length="38" mass="4316">MNDRLSPRETILIIIIAVLAETPVAAFLVYIIWFAGER</sequence>
<evidence type="ECO:0000313" key="2">
    <source>
        <dbReference type="EMBL" id="OYR15625.1"/>
    </source>
</evidence>
<reference evidence="2 3" key="1">
    <citation type="submission" date="2017-07" db="EMBL/GenBank/DDBJ databases">
        <title>Phylogenetic study on the rhizospheric bacterium Ochrobactrum sp. A44.</title>
        <authorList>
            <person name="Krzyzanowska D.M."/>
            <person name="Ossowicki A."/>
            <person name="Rajewska M."/>
            <person name="Maciag T."/>
            <person name="Kaczynski Z."/>
            <person name="Czerwicka M."/>
            <person name="Jafra S."/>
        </authorList>
    </citation>
    <scope>NUCLEOTIDE SEQUENCE [LARGE SCALE GENOMIC DNA]</scope>
    <source>
        <strain evidence="2 3">PR17</strain>
    </source>
</reference>
<evidence type="ECO:0000256" key="1">
    <source>
        <dbReference type="SAM" id="Phobius"/>
    </source>
</evidence>
<protein>
    <submittedName>
        <fullName evidence="2">Putative membrane protein</fullName>
    </submittedName>
</protein>
<dbReference type="AlphaFoldDB" id="A0A256FL93"/>
<proteinExistence type="predicted"/>
<feature type="transmembrane region" description="Helical" evidence="1">
    <location>
        <begin position="12"/>
        <end position="35"/>
    </location>
</feature>
<evidence type="ECO:0000313" key="3">
    <source>
        <dbReference type="Proteomes" id="UP000216345"/>
    </source>
</evidence>
<organism evidence="2 3">
    <name type="scientific">Brucella rhizosphaerae</name>
    <dbReference type="NCBI Taxonomy" id="571254"/>
    <lineage>
        <taxon>Bacteria</taxon>
        <taxon>Pseudomonadati</taxon>
        <taxon>Pseudomonadota</taxon>
        <taxon>Alphaproteobacteria</taxon>
        <taxon>Hyphomicrobiales</taxon>
        <taxon>Brucellaceae</taxon>
        <taxon>Brucella/Ochrobactrum group</taxon>
        <taxon>Brucella</taxon>
    </lineage>
</organism>
<keyword evidence="3" id="KW-1185">Reference proteome</keyword>
<dbReference type="EMBL" id="NNRK01000025">
    <property type="protein sequence ID" value="OYR15625.1"/>
    <property type="molecule type" value="Genomic_DNA"/>
</dbReference>
<accession>A0A256FL93</accession>
<keyword evidence="1" id="KW-0812">Transmembrane</keyword>
<keyword evidence="1" id="KW-1133">Transmembrane helix</keyword>